<dbReference type="Proteomes" id="UP000887576">
    <property type="component" value="Unplaced"/>
</dbReference>
<evidence type="ECO:0000313" key="1">
    <source>
        <dbReference type="Proteomes" id="UP000887576"/>
    </source>
</evidence>
<sequence length="375" mass="43392">MKRKNFYITLLLGGCLYIYILQHYIYVKPKDANDDKSGIQQMIIRPRSGFNDQEYCENELFVYKIETVNSSGKFVTKGKKFECETGLRYLKQFNLTSDTVVPNKPVDPSNVAFVIAADAGYYPSARAVIHGIRKHFGKNHKIIYYDLGGTMNNPEFSKEMTELCNFEARLFKWELLPSDVTKVKIFAWKVMIIAEVFNEFDTFFYLDSSIYFETGDFNAFYEMINNGSLTPFQMSGATGHSMRHATNPGIYKYVPLDMTIDRHHDMMEANMMIFHKNEVSKEIIKWSVLCAINRDCIEPPGSVLACVRETNQTPEGVCHRQDQSLFNILLANLEQTWLNNGIPVITHVQPNHPKNSRQRHQTRRLQRTQEKITIC</sequence>
<organism evidence="1 2">
    <name type="scientific">Panagrolaimus sp. JU765</name>
    <dbReference type="NCBI Taxonomy" id="591449"/>
    <lineage>
        <taxon>Eukaryota</taxon>
        <taxon>Metazoa</taxon>
        <taxon>Ecdysozoa</taxon>
        <taxon>Nematoda</taxon>
        <taxon>Chromadorea</taxon>
        <taxon>Rhabditida</taxon>
        <taxon>Tylenchina</taxon>
        <taxon>Panagrolaimomorpha</taxon>
        <taxon>Panagrolaimoidea</taxon>
        <taxon>Panagrolaimidae</taxon>
        <taxon>Panagrolaimus</taxon>
    </lineage>
</organism>
<proteinExistence type="predicted"/>
<dbReference type="WBParaSite" id="JU765_v2.g13150.t1">
    <property type="protein sequence ID" value="JU765_v2.g13150.t1"/>
    <property type="gene ID" value="JU765_v2.g13150"/>
</dbReference>
<accession>A0AC34Q5K6</accession>
<protein>
    <submittedName>
        <fullName evidence="2">Uncharacterized protein</fullName>
    </submittedName>
</protein>
<reference evidence="2" key="1">
    <citation type="submission" date="2022-11" db="UniProtKB">
        <authorList>
            <consortium name="WormBaseParasite"/>
        </authorList>
    </citation>
    <scope>IDENTIFICATION</scope>
</reference>
<evidence type="ECO:0000313" key="2">
    <source>
        <dbReference type="WBParaSite" id="JU765_v2.g13150.t1"/>
    </source>
</evidence>
<name>A0AC34Q5K6_9BILA</name>